<comment type="function">
    <text evidence="5">Responsible for synthesis of pseudouridine from uracil.</text>
</comment>
<dbReference type="Gene3D" id="3.30.2350.10">
    <property type="entry name" value="Pseudouridine synthase"/>
    <property type="match status" value="1"/>
</dbReference>
<dbReference type="InterPro" id="IPR036986">
    <property type="entry name" value="S4_RNA-bd_sf"/>
</dbReference>
<dbReference type="CDD" id="cd02869">
    <property type="entry name" value="PseudoU_synth_RluA_like"/>
    <property type="match status" value="1"/>
</dbReference>
<organism evidence="7 8">
    <name type="scientific">Candidatus Cryptobacteroides faecipullorum</name>
    <dbReference type="NCBI Taxonomy" id="2840764"/>
    <lineage>
        <taxon>Bacteria</taxon>
        <taxon>Pseudomonadati</taxon>
        <taxon>Bacteroidota</taxon>
        <taxon>Bacteroidia</taxon>
        <taxon>Bacteroidales</taxon>
        <taxon>Candidatus Cryptobacteroides</taxon>
    </lineage>
</organism>
<name>A0A9D9I6N0_9BACT</name>
<dbReference type="Gene3D" id="3.10.290.10">
    <property type="entry name" value="RNA-binding S4 domain"/>
    <property type="match status" value="1"/>
</dbReference>
<feature type="active site" evidence="3">
    <location>
        <position position="139"/>
    </location>
</feature>
<feature type="domain" description="RNA-binding S4" evidence="6">
    <location>
        <begin position="17"/>
        <end position="81"/>
    </location>
</feature>
<dbReference type="PANTHER" id="PTHR21600">
    <property type="entry name" value="MITOCHONDRIAL RNA PSEUDOURIDINE SYNTHASE"/>
    <property type="match status" value="1"/>
</dbReference>
<dbReference type="InterPro" id="IPR006145">
    <property type="entry name" value="PsdUridine_synth_RsuA/RluA"/>
</dbReference>
<keyword evidence="2 5" id="KW-0413">Isomerase</keyword>
<dbReference type="NCBIfam" id="TIGR00005">
    <property type="entry name" value="rluA_subfam"/>
    <property type="match status" value="1"/>
</dbReference>
<dbReference type="SUPFAM" id="SSF55120">
    <property type="entry name" value="Pseudouridine synthase"/>
    <property type="match status" value="1"/>
</dbReference>
<comment type="catalytic activity">
    <reaction evidence="5">
        <text>a uridine in RNA = a pseudouridine in RNA</text>
        <dbReference type="Rhea" id="RHEA:48348"/>
        <dbReference type="Rhea" id="RHEA-COMP:12068"/>
        <dbReference type="Rhea" id="RHEA-COMP:12069"/>
        <dbReference type="ChEBI" id="CHEBI:65314"/>
        <dbReference type="ChEBI" id="CHEBI:65315"/>
    </reaction>
</comment>
<accession>A0A9D9I6N0</accession>
<evidence type="ECO:0000259" key="6">
    <source>
        <dbReference type="SMART" id="SM00363"/>
    </source>
</evidence>
<dbReference type="PROSITE" id="PS01129">
    <property type="entry name" value="PSI_RLU"/>
    <property type="match status" value="1"/>
</dbReference>
<dbReference type="GO" id="GO:0120159">
    <property type="term" value="F:rRNA pseudouridine synthase activity"/>
    <property type="evidence" value="ECO:0007669"/>
    <property type="project" value="UniProtKB-ARBA"/>
</dbReference>
<dbReference type="Pfam" id="PF00849">
    <property type="entry name" value="PseudoU_synth_2"/>
    <property type="match status" value="1"/>
</dbReference>
<dbReference type="CDD" id="cd00165">
    <property type="entry name" value="S4"/>
    <property type="match status" value="1"/>
</dbReference>
<reference evidence="7" key="1">
    <citation type="submission" date="2020-10" db="EMBL/GenBank/DDBJ databases">
        <authorList>
            <person name="Gilroy R."/>
        </authorList>
    </citation>
    <scope>NUCLEOTIDE SEQUENCE</scope>
    <source>
        <strain evidence="7">B1-15692</strain>
    </source>
</reference>
<dbReference type="EMBL" id="JADIMH010000014">
    <property type="protein sequence ID" value="MBO8466665.1"/>
    <property type="molecule type" value="Genomic_DNA"/>
</dbReference>
<keyword evidence="4" id="KW-0694">RNA-binding</keyword>
<dbReference type="Proteomes" id="UP000823660">
    <property type="component" value="Unassembled WGS sequence"/>
</dbReference>
<dbReference type="InterPro" id="IPR002942">
    <property type="entry name" value="S4_RNA-bd"/>
</dbReference>
<dbReference type="InterPro" id="IPR006225">
    <property type="entry name" value="PsdUridine_synth_RluC/D"/>
</dbReference>
<protein>
    <recommendedName>
        <fullName evidence="5">Pseudouridine synthase</fullName>
        <ecNumber evidence="5">5.4.99.-</ecNumber>
    </recommendedName>
</protein>
<dbReference type="InterPro" id="IPR006224">
    <property type="entry name" value="PsdUridine_synth_RluA-like_CS"/>
</dbReference>
<evidence type="ECO:0000256" key="2">
    <source>
        <dbReference type="ARBA" id="ARBA00023235"/>
    </source>
</evidence>
<dbReference type="AlphaFoldDB" id="A0A9D9I6N0"/>
<evidence type="ECO:0000256" key="4">
    <source>
        <dbReference type="PROSITE-ProRule" id="PRU00182"/>
    </source>
</evidence>
<dbReference type="PANTHER" id="PTHR21600:SF44">
    <property type="entry name" value="RIBOSOMAL LARGE SUBUNIT PSEUDOURIDINE SYNTHASE D"/>
    <property type="match status" value="1"/>
</dbReference>
<comment type="similarity">
    <text evidence="1 5">Belongs to the pseudouridine synthase RluA family.</text>
</comment>
<dbReference type="PROSITE" id="PS50889">
    <property type="entry name" value="S4"/>
    <property type="match status" value="1"/>
</dbReference>
<proteinExistence type="inferred from homology"/>
<reference evidence="7" key="2">
    <citation type="journal article" date="2021" name="PeerJ">
        <title>Extensive microbial diversity within the chicken gut microbiome revealed by metagenomics and culture.</title>
        <authorList>
            <person name="Gilroy R."/>
            <person name="Ravi A."/>
            <person name="Getino M."/>
            <person name="Pursley I."/>
            <person name="Horton D.L."/>
            <person name="Alikhan N.F."/>
            <person name="Baker D."/>
            <person name="Gharbi K."/>
            <person name="Hall N."/>
            <person name="Watson M."/>
            <person name="Adriaenssens E.M."/>
            <person name="Foster-Nyarko E."/>
            <person name="Jarju S."/>
            <person name="Secka A."/>
            <person name="Antonio M."/>
            <person name="Oren A."/>
            <person name="Chaudhuri R.R."/>
            <person name="La Ragione R."/>
            <person name="Hildebrand F."/>
            <person name="Pallen M.J."/>
        </authorList>
    </citation>
    <scope>NUCLEOTIDE SEQUENCE</scope>
    <source>
        <strain evidence="7">B1-15692</strain>
    </source>
</reference>
<dbReference type="EC" id="5.4.99.-" evidence="5"/>
<dbReference type="InterPro" id="IPR050188">
    <property type="entry name" value="RluA_PseudoU_synthase"/>
</dbReference>
<dbReference type="InterPro" id="IPR020103">
    <property type="entry name" value="PsdUridine_synth_cat_dom_sf"/>
</dbReference>
<evidence type="ECO:0000256" key="3">
    <source>
        <dbReference type="PIRSR" id="PIRSR606225-1"/>
    </source>
</evidence>
<evidence type="ECO:0000313" key="7">
    <source>
        <dbReference type="EMBL" id="MBO8466665.1"/>
    </source>
</evidence>
<dbReference type="SMART" id="SM00363">
    <property type="entry name" value="S4"/>
    <property type="match status" value="1"/>
</dbReference>
<gene>
    <name evidence="7" type="ORF">IAB99_02740</name>
</gene>
<evidence type="ECO:0000256" key="1">
    <source>
        <dbReference type="ARBA" id="ARBA00010876"/>
    </source>
</evidence>
<dbReference type="Pfam" id="PF01479">
    <property type="entry name" value="S4"/>
    <property type="match status" value="1"/>
</dbReference>
<evidence type="ECO:0000313" key="8">
    <source>
        <dbReference type="Proteomes" id="UP000823660"/>
    </source>
</evidence>
<dbReference type="GO" id="GO:0003723">
    <property type="term" value="F:RNA binding"/>
    <property type="evidence" value="ECO:0007669"/>
    <property type="project" value="UniProtKB-KW"/>
</dbReference>
<evidence type="ECO:0000256" key="5">
    <source>
        <dbReference type="RuleBase" id="RU362028"/>
    </source>
</evidence>
<dbReference type="GO" id="GO:0000455">
    <property type="term" value="P:enzyme-directed rRNA pseudouridine synthesis"/>
    <property type="evidence" value="ECO:0007669"/>
    <property type="project" value="TreeGrafter"/>
</dbReference>
<comment type="caution">
    <text evidence="7">The sequence shown here is derived from an EMBL/GenBank/DDBJ whole genome shotgun (WGS) entry which is preliminary data.</text>
</comment>
<dbReference type="SUPFAM" id="SSF55174">
    <property type="entry name" value="Alpha-L RNA-binding motif"/>
    <property type="match status" value="1"/>
</dbReference>
<sequence>MGTNNSGRDYIADNDSSLLQYLYRTLSGQSRSSIKAYLTHGQVTVNGQNTTAFDYPVHKGDRISILDKGMMIKKRGGDKETRVKIVFEDTWIIVADKRSGVLTMSTGAEGEVTAYSLLSDYMKRMHGRNSKIFIVHRIDRETSGLVIFAKDERTKHNLQENWNESVLERKYCAIIEGRPREAEGTVRSWLKENPKSLKVTSSPVDNGGKEAVTHYRVISSGKHYSLTEFELETGRKHQIRVHASLMGCPVAGDRRYGAKENPMGRIALHARSIVFRHPVTGKIMSFDTGLPSSFKAVMKEDTFSTDQNR</sequence>